<feature type="domain" description="Metallo-beta-lactamase" evidence="1">
    <location>
        <begin position="26"/>
        <end position="247"/>
    </location>
</feature>
<dbReference type="InterPro" id="IPR001279">
    <property type="entry name" value="Metallo-B-lactamas"/>
</dbReference>
<protein>
    <recommendedName>
        <fullName evidence="1">Metallo-beta-lactamase domain-containing protein</fullName>
    </recommendedName>
</protein>
<dbReference type="PANTHER" id="PTHR13754:SF13">
    <property type="entry name" value="METALLO-BETA-LACTAMASE SUPERFAMILY PROTEIN (AFU_ORTHOLOGUE AFUA_3G07630)"/>
    <property type="match status" value="1"/>
</dbReference>
<dbReference type="PANTHER" id="PTHR13754">
    <property type="entry name" value="METALLO-BETA-LACTAMASE SUPERFAMILY PROTEIN"/>
    <property type="match status" value="1"/>
</dbReference>
<dbReference type="SMART" id="SM00849">
    <property type="entry name" value="Lactamase_B"/>
    <property type="match status" value="1"/>
</dbReference>
<dbReference type="InterPro" id="IPR052926">
    <property type="entry name" value="Metallo-beta-lactamase_dom"/>
</dbReference>
<gene>
    <name evidence="2" type="ORF">DCMF_24710</name>
</gene>
<dbReference type="KEGG" id="fwa:DCMF_24710"/>
<dbReference type="GO" id="GO:0016740">
    <property type="term" value="F:transferase activity"/>
    <property type="evidence" value="ECO:0007669"/>
    <property type="project" value="TreeGrafter"/>
</dbReference>
<dbReference type="Pfam" id="PF00753">
    <property type="entry name" value="Lactamase_B"/>
    <property type="match status" value="1"/>
</dbReference>
<dbReference type="SUPFAM" id="SSF56281">
    <property type="entry name" value="Metallo-hydrolase/oxidoreductase"/>
    <property type="match status" value="1"/>
</dbReference>
<dbReference type="OrthoDB" id="9803916at2"/>
<dbReference type="CDD" id="cd07713">
    <property type="entry name" value="DHPS-like_MBL-fold"/>
    <property type="match status" value="1"/>
</dbReference>
<dbReference type="EMBL" id="CP017634">
    <property type="protein sequence ID" value="ATW27529.1"/>
    <property type="molecule type" value="Genomic_DNA"/>
</dbReference>
<name>A0A3G1KYU9_FORW1</name>
<dbReference type="Gene3D" id="3.60.15.10">
    <property type="entry name" value="Ribonuclease Z/Hydroxyacylglutathione hydrolase-like"/>
    <property type="match status" value="1"/>
</dbReference>
<organism evidence="2 3">
    <name type="scientific">Formimonas warabiya</name>
    <dbReference type="NCBI Taxonomy" id="1761012"/>
    <lineage>
        <taxon>Bacteria</taxon>
        <taxon>Bacillati</taxon>
        <taxon>Bacillota</taxon>
        <taxon>Clostridia</taxon>
        <taxon>Eubacteriales</taxon>
        <taxon>Peptococcaceae</taxon>
        <taxon>Candidatus Formimonas</taxon>
    </lineage>
</organism>
<keyword evidence="3" id="KW-1185">Reference proteome</keyword>
<dbReference type="InterPro" id="IPR041712">
    <property type="entry name" value="DHPS-like_MBL-fold"/>
</dbReference>
<proteinExistence type="predicted"/>
<dbReference type="InterPro" id="IPR036866">
    <property type="entry name" value="RibonucZ/Hydroxyglut_hydro"/>
</dbReference>
<dbReference type="Proteomes" id="UP000323521">
    <property type="component" value="Chromosome"/>
</dbReference>
<evidence type="ECO:0000313" key="3">
    <source>
        <dbReference type="Proteomes" id="UP000323521"/>
    </source>
</evidence>
<evidence type="ECO:0000313" key="2">
    <source>
        <dbReference type="EMBL" id="ATW27529.1"/>
    </source>
</evidence>
<accession>A0A3G1KYU9</accession>
<reference evidence="2 3" key="1">
    <citation type="submission" date="2016-10" db="EMBL/GenBank/DDBJ databases">
        <title>Complete Genome Sequence of Peptococcaceae strain DCMF.</title>
        <authorList>
            <person name="Edwards R.J."/>
            <person name="Holland S.I."/>
            <person name="Deshpande N.P."/>
            <person name="Wong Y.K."/>
            <person name="Ertan H."/>
            <person name="Manefield M."/>
            <person name="Russell T.L."/>
            <person name="Lee M.J."/>
        </authorList>
    </citation>
    <scope>NUCLEOTIDE SEQUENCE [LARGE SCALE GENOMIC DNA]</scope>
    <source>
        <strain evidence="2 3">DCMF</strain>
    </source>
</reference>
<sequence length="277" mass="30545">MKNVKNIRATVLVNNSVYLPNLGAEHGWSILIETGDGSILFDTGQSDLLFRNAKILNCDLEKVEKAVLSHGHYDHTGGLSSFLSLNPGTTVFAHPDVFKRRFSIKPGKLPRDISMPVLDQKQQSNFYITSQPAPVLDHVFTTGEIPRQFDIGGINKGLFCDPEGKNTDSVWDDQALVMHTPKGIVVLMGCCHAGVENTLETVAGLTGEKKFYMVLGGMHLSEAPEDRLQETVRCLHRFQVQKVGPAHCTGWRGREVLARLFSGEVFSCDVGNVIQLN</sequence>
<evidence type="ECO:0000259" key="1">
    <source>
        <dbReference type="SMART" id="SM00849"/>
    </source>
</evidence>
<dbReference type="AlphaFoldDB" id="A0A3G1KYU9"/>